<dbReference type="EMBL" id="DVMV01000018">
    <property type="protein sequence ID" value="HIU45239.1"/>
    <property type="molecule type" value="Genomic_DNA"/>
</dbReference>
<dbReference type="Gene3D" id="3.40.50.360">
    <property type="match status" value="1"/>
</dbReference>
<feature type="domain" description="Flavodoxin-like" evidence="1">
    <location>
        <begin position="4"/>
        <end position="103"/>
    </location>
</feature>
<sequence>QEMRTNARPEISNPIESLAEYKTIYLCYPNWCGTFPRIVATFIESHDLSGKTIYPMCTNEGSGMGRSVDELRSLSPKSIIKPGLSIRGTLARNSDDAIEEWLKK</sequence>
<dbReference type="InterPro" id="IPR008254">
    <property type="entry name" value="Flavodoxin/NO_synth"/>
</dbReference>
<reference evidence="2" key="2">
    <citation type="journal article" date="2021" name="PeerJ">
        <title>Extensive microbial diversity within the chicken gut microbiome revealed by metagenomics and culture.</title>
        <authorList>
            <person name="Gilroy R."/>
            <person name="Ravi A."/>
            <person name="Getino M."/>
            <person name="Pursley I."/>
            <person name="Horton D.L."/>
            <person name="Alikhan N.F."/>
            <person name="Baker D."/>
            <person name="Gharbi K."/>
            <person name="Hall N."/>
            <person name="Watson M."/>
            <person name="Adriaenssens E.M."/>
            <person name="Foster-Nyarko E."/>
            <person name="Jarju S."/>
            <person name="Secka A."/>
            <person name="Antonio M."/>
            <person name="Oren A."/>
            <person name="Chaudhuri R.R."/>
            <person name="La Ragione R."/>
            <person name="Hildebrand F."/>
            <person name="Pallen M.J."/>
        </authorList>
    </citation>
    <scope>NUCLEOTIDE SEQUENCE</scope>
    <source>
        <strain evidence="2">ChiGjej1B1-22543</strain>
    </source>
</reference>
<organism evidence="2 3">
    <name type="scientific">Candidatus Alloenteromonas pullicola</name>
    <dbReference type="NCBI Taxonomy" id="2840784"/>
    <lineage>
        <taxon>Bacteria</taxon>
        <taxon>Bacillati</taxon>
        <taxon>Bacillota</taxon>
        <taxon>Bacillota incertae sedis</taxon>
        <taxon>Candidatus Alloenteromonas</taxon>
    </lineage>
</organism>
<dbReference type="PANTHER" id="PTHR39201:SF1">
    <property type="entry name" value="FLAVODOXIN-LIKE DOMAIN-CONTAINING PROTEIN"/>
    <property type="match status" value="1"/>
</dbReference>
<dbReference type="GO" id="GO:0010181">
    <property type="term" value="F:FMN binding"/>
    <property type="evidence" value="ECO:0007669"/>
    <property type="project" value="InterPro"/>
</dbReference>
<evidence type="ECO:0000313" key="2">
    <source>
        <dbReference type="EMBL" id="HIU45239.1"/>
    </source>
</evidence>
<comment type="caution">
    <text evidence="2">The sequence shown here is derived from an EMBL/GenBank/DDBJ whole genome shotgun (WGS) entry which is preliminary data.</text>
</comment>
<proteinExistence type="predicted"/>
<dbReference type="AlphaFoldDB" id="A0A9D1LNN4"/>
<feature type="non-terminal residue" evidence="2">
    <location>
        <position position="1"/>
    </location>
</feature>
<protein>
    <submittedName>
        <fullName evidence="2">Flavodoxin</fullName>
    </submittedName>
</protein>
<reference evidence="2" key="1">
    <citation type="submission" date="2020-10" db="EMBL/GenBank/DDBJ databases">
        <authorList>
            <person name="Gilroy R."/>
        </authorList>
    </citation>
    <scope>NUCLEOTIDE SEQUENCE</scope>
    <source>
        <strain evidence="2">ChiGjej1B1-22543</strain>
    </source>
</reference>
<evidence type="ECO:0000259" key="1">
    <source>
        <dbReference type="Pfam" id="PF12682"/>
    </source>
</evidence>
<accession>A0A9D1LNN4</accession>
<dbReference type="PANTHER" id="PTHR39201">
    <property type="entry name" value="EXPORTED PROTEIN-RELATED"/>
    <property type="match status" value="1"/>
</dbReference>
<dbReference type="InterPro" id="IPR029039">
    <property type="entry name" value="Flavoprotein-like_sf"/>
</dbReference>
<evidence type="ECO:0000313" key="3">
    <source>
        <dbReference type="Proteomes" id="UP000824070"/>
    </source>
</evidence>
<name>A0A9D1LNN4_9FIRM</name>
<dbReference type="Pfam" id="PF12682">
    <property type="entry name" value="Flavodoxin_4"/>
    <property type="match status" value="1"/>
</dbReference>
<gene>
    <name evidence="2" type="ORF">IAC52_02950</name>
</gene>
<dbReference type="SUPFAM" id="SSF52218">
    <property type="entry name" value="Flavoproteins"/>
    <property type="match status" value="1"/>
</dbReference>
<dbReference type="GO" id="GO:0016651">
    <property type="term" value="F:oxidoreductase activity, acting on NAD(P)H"/>
    <property type="evidence" value="ECO:0007669"/>
    <property type="project" value="UniProtKB-ARBA"/>
</dbReference>
<dbReference type="Proteomes" id="UP000824070">
    <property type="component" value="Unassembled WGS sequence"/>
</dbReference>